<sequence>MAHTTEKIIDKIKELKGTVLPSGKLILFGSQARRDATTDSDWDMLLLLDKEKIAPSDFDTYAYPFVELGWNLGEYFSMKLYTLSEWMKRKGTPFFKNVEEEGVEL</sequence>
<comment type="caution">
    <text evidence="2">The sequence shown here is derived from an EMBL/GenBank/DDBJ whole genome shotgun (WGS) entry which is preliminary data.</text>
</comment>
<gene>
    <name evidence="2" type="ORF">F2Y81_21830</name>
</gene>
<dbReference type="Gene3D" id="3.30.460.10">
    <property type="entry name" value="Beta Polymerase, domain 2"/>
    <property type="match status" value="1"/>
</dbReference>
<evidence type="ECO:0000313" key="2">
    <source>
        <dbReference type="EMBL" id="KAA5413775.1"/>
    </source>
</evidence>
<keyword evidence="2" id="KW-0808">Transferase</keyword>
<dbReference type="RefSeq" id="WP_007219800.1">
    <property type="nucleotide sequence ID" value="NZ_CABMLT010000014.1"/>
</dbReference>
<dbReference type="SUPFAM" id="SSF81301">
    <property type="entry name" value="Nucleotidyltransferase"/>
    <property type="match status" value="1"/>
</dbReference>
<dbReference type="InterPro" id="IPR043519">
    <property type="entry name" value="NT_sf"/>
</dbReference>
<protein>
    <submittedName>
        <fullName evidence="2">Nucleotidyltransferase domain-containing protein</fullName>
    </submittedName>
</protein>
<name>A0A120A2F1_9BACE</name>
<dbReference type="Pfam" id="PF01909">
    <property type="entry name" value="NTP_transf_2"/>
    <property type="match status" value="1"/>
</dbReference>
<proteinExistence type="predicted"/>
<accession>A0A120A2F1</accession>
<dbReference type="Proteomes" id="UP000448877">
    <property type="component" value="Unassembled WGS sequence"/>
</dbReference>
<dbReference type="CDD" id="cd05403">
    <property type="entry name" value="NT_KNTase_like"/>
    <property type="match status" value="1"/>
</dbReference>
<reference evidence="2 3" key="1">
    <citation type="journal article" date="2019" name="Nat. Med.">
        <title>A library of human gut bacterial isolates paired with longitudinal multiomics data enables mechanistic microbiome research.</title>
        <authorList>
            <person name="Poyet M."/>
            <person name="Groussin M."/>
            <person name="Gibbons S.M."/>
            <person name="Avila-Pacheco J."/>
            <person name="Jiang X."/>
            <person name="Kearney S.M."/>
            <person name="Perrotta A.R."/>
            <person name="Berdy B."/>
            <person name="Zhao S."/>
            <person name="Lieberman T.D."/>
            <person name="Swanson P.K."/>
            <person name="Smith M."/>
            <person name="Roesemann S."/>
            <person name="Alexander J.E."/>
            <person name="Rich S.A."/>
            <person name="Livny J."/>
            <person name="Vlamakis H."/>
            <person name="Clish C."/>
            <person name="Bullock K."/>
            <person name="Deik A."/>
            <person name="Scott J."/>
            <person name="Pierce K.A."/>
            <person name="Xavier R.J."/>
            <person name="Alm E.J."/>
        </authorList>
    </citation>
    <scope>NUCLEOTIDE SEQUENCE [LARGE SCALE GENOMIC DNA]</scope>
    <source>
        <strain evidence="2 3">BIOML-A6</strain>
    </source>
</reference>
<dbReference type="GO" id="GO:0016779">
    <property type="term" value="F:nucleotidyltransferase activity"/>
    <property type="evidence" value="ECO:0007669"/>
    <property type="project" value="InterPro"/>
</dbReference>
<dbReference type="EMBL" id="VVYV01000047">
    <property type="protein sequence ID" value="KAA5413775.1"/>
    <property type="molecule type" value="Genomic_DNA"/>
</dbReference>
<dbReference type="GeneID" id="66304987"/>
<organism evidence="2 3">
    <name type="scientific">Bacteroides cellulosilyticus</name>
    <dbReference type="NCBI Taxonomy" id="246787"/>
    <lineage>
        <taxon>Bacteria</taxon>
        <taxon>Pseudomonadati</taxon>
        <taxon>Bacteroidota</taxon>
        <taxon>Bacteroidia</taxon>
        <taxon>Bacteroidales</taxon>
        <taxon>Bacteroidaceae</taxon>
        <taxon>Bacteroides</taxon>
    </lineage>
</organism>
<dbReference type="AlphaFoldDB" id="A0A120A2F1"/>
<evidence type="ECO:0000259" key="1">
    <source>
        <dbReference type="Pfam" id="PF01909"/>
    </source>
</evidence>
<evidence type="ECO:0000313" key="3">
    <source>
        <dbReference type="Proteomes" id="UP000448877"/>
    </source>
</evidence>
<feature type="domain" description="Polymerase nucleotidyl transferase" evidence="1">
    <location>
        <begin position="6"/>
        <end position="52"/>
    </location>
</feature>
<dbReference type="InterPro" id="IPR002934">
    <property type="entry name" value="Polymerase_NTP_transf_dom"/>
</dbReference>